<dbReference type="NCBIfam" id="NF001030">
    <property type="entry name" value="PRK00110.1"/>
    <property type="match status" value="1"/>
</dbReference>
<comment type="caution">
    <text evidence="9">The sequence shown here is derived from an EMBL/GenBank/DDBJ whole genome shotgun (WGS) entry which is preliminary data.</text>
</comment>
<dbReference type="Gene3D" id="3.30.70.980">
    <property type="match status" value="2"/>
</dbReference>
<keyword evidence="4 6" id="KW-0238">DNA-binding</keyword>
<evidence type="ECO:0000259" key="8">
    <source>
        <dbReference type="Pfam" id="PF20772"/>
    </source>
</evidence>
<protein>
    <recommendedName>
        <fullName evidence="6">Probable transcriptional regulatory protein ENL70_04255</fullName>
    </recommendedName>
</protein>
<proteinExistence type="inferred from homology"/>
<dbReference type="AlphaFoldDB" id="A0A7C5KF59"/>
<feature type="domain" description="TACO1/YebC-like N-terminal" evidence="8">
    <location>
        <begin position="5"/>
        <end position="76"/>
    </location>
</feature>
<evidence type="ECO:0000259" key="7">
    <source>
        <dbReference type="Pfam" id="PF01709"/>
    </source>
</evidence>
<comment type="similarity">
    <text evidence="1 6">Belongs to the TACO1 family.</text>
</comment>
<evidence type="ECO:0000256" key="2">
    <source>
        <dbReference type="ARBA" id="ARBA00022490"/>
    </source>
</evidence>
<organism evidence="9">
    <name type="scientific">Thermodesulfobium narugense</name>
    <dbReference type="NCBI Taxonomy" id="184064"/>
    <lineage>
        <taxon>Bacteria</taxon>
        <taxon>Pseudomonadati</taxon>
        <taxon>Thermodesulfobiota</taxon>
        <taxon>Thermodesulfobiia</taxon>
        <taxon>Thermodesulfobiales</taxon>
        <taxon>Thermodesulfobiaceae</taxon>
        <taxon>Thermodesulfobium</taxon>
    </lineage>
</organism>
<dbReference type="Gene3D" id="1.10.10.200">
    <property type="match status" value="1"/>
</dbReference>
<dbReference type="NCBIfam" id="NF009044">
    <property type="entry name" value="PRK12378.1"/>
    <property type="match status" value="1"/>
</dbReference>
<dbReference type="PANTHER" id="PTHR12532:SF6">
    <property type="entry name" value="TRANSCRIPTIONAL REGULATORY PROTEIN YEBC-RELATED"/>
    <property type="match status" value="1"/>
</dbReference>
<dbReference type="NCBIfam" id="TIGR01033">
    <property type="entry name" value="YebC/PmpR family DNA-binding transcriptional regulator"/>
    <property type="match status" value="1"/>
</dbReference>
<dbReference type="Pfam" id="PF20772">
    <property type="entry name" value="TACO1_YebC_N"/>
    <property type="match status" value="1"/>
</dbReference>
<evidence type="ECO:0000256" key="6">
    <source>
        <dbReference type="HAMAP-Rule" id="MF_00693"/>
    </source>
</evidence>
<keyword evidence="2 6" id="KW-0963">Cytoplasm</keyword>
<dbReference type="FunFam" id="1.10.10.200:FF:000002">
    <property type="entry name" value="Probable transcriptional regulatory protein CLM62_37755"/>
    <property type="match status" value="1"/>
</dbReference>
<evidence type="ECO:0000256" key="3">
    <source>
        <dbReference type="ARBA" id="ARBA00023015"/>
    </source>
</evidence>
<dbReference type="GO" id="GO:0003677">
    <property type="term" value="F:DNA binding"/>
    <property type="evidence" value="ECO:0007669"/>
    <property type="project" value="UniProtKB-UniRule"/>
</dbReference>
<accession>A0A7C5KF59</accession>
<dbReference type="Pfam" id="PF01709">
    <property type="entry name" value="Transcrip_reg"/>
    <property type="match status" value="1"/>
</dbReference>
<dbReference type="SUPFAM" id="SSF75625">
    <property type="entry name" value="YebC-like"/>
    <property type="match status" value="1"/>
</dbReference>
<dbReference type="GO" id="GO:0006355">
    <property type="term" value="P:regulation of DNA-templated transcription"/>
    <property type="evidence" value="ECO:0007669"/>
    <property type="project" value="UniProtKB-UniRule"/>
</dbReference>
<evidence type="ECO:0000256" key="4">
    <source>
        <dbReference type="ARBA" id="ARBA00023125"/>
    </source>
</evidence>
<dbReference type="EMBL" id="DRUY01000142">
    <property type="protein sequence ID" value="HHI65742.1"/>
    <property type="molecule type" value="Genomic_DNA"/>
</dbReference>
<evidence type="ECO:0000256" key="1">
    <source>
        <dbReference type="ARBA" id="ARBA00008724"/>
    </source>
</evidence>
<dbReference type="InterPro" id="IPR029072">
    <property type="entry name" value="YebC-like"/>
</dbReference>
<dbReference type="InterPro" id="IPR026564">
    <property type="entry name" value="Transcrip_reg_TACO1-like_dom3"/>
</dbReference>
<dbReference type="InterPro" id="IPR049083">
    <property type="entry name" value="TACO1_YebC_N"/>
</dbReference>
<dbReference type="GO" id="GO:0005829">
    <property type="term" value="C:cytosol"/>
    <property type="evidence" value="ECO:0007669"/>
    <property type="project" value="TreeGrafter"/>
</dbReference>
<keyword evidence="3 6" id="KW-0805">Transcription regulation</keyword>
<feature type="domain" description="TACO1/YebC-like second and third" evidence="7">
    <location>
        <begin position="83"/>
        <end position="239"/>
    </location>
</feature>
<sequence>MSGHSKWANIKHKKSKEDAIRGRIFTKLARELTVAARTGGGNPEANPRLRIAIEKAKSVNMPSDNIKRAIQKGTGELNDGTNYEELLYEGYGPLGVAVLMQITTDNKNRTAPELRKIFSKYGGSMAEAGAVAWMFSRKGEIIIEGENEEKIMELAIEEDLSIDDVEQSDGETKITTEPENLYQVQNKLKSHNFNITSCELVMVPSTYVQINNISDAKKVLNFLEQLEDHDDVQNVYSNFDIPDEIMKEVEKES</sequence>
<comment type="subcellular location">
    <subcellularLocation>
        <location evidence="6">Cytoplasm</location>
    </subcellularLocation>
</comment>
<dbReference type="InterPro" id="IPR017856">
    <property type="entry name" value="Integrase-like_N"/>
</dbReference>
<dbReference type="HAMAP" id="MF_00693">
    <property type="entry name" value="Transcrip_reg_TACO1"/>
    <property type="match status" value="1"/>
</dbReference>
<evidence type="ECO:0000313" key="9">
    <source>
        <dbReference type="EMBL" id="HHI65742.1"/>
    </source>
</evidence>
<evidence type="ECO:0000256" key="5">
    <source>
        <dbReference type="ARBA" id="ARBA00023163"/>
    </source>
</evidence>
<dbReference type="InterPro" id="IPR002876">
    <property type="entry name" value="Transcrip_reg_TACO1-like"/>
</dbReference>
<gene>
    <name evidence="9" type="ORF">ENL70_04255</name>
</gene>
<dbReference type="InterPro" id="IPR048300">
    <property type="entry name" value="TACO1_YebC-like_2nd/3rd_dom"/>
</dbReference>
<name>A0A7C5KF59_9BACT</name>
<keyword evidence="5 6" id="KW-0804">Transcription</keyword>
<dbReference type="PANTHER" id="PTHR12532">
    <property type="entry name" value="TRANSLATIONAL ACTIVATOR OF CYTOCHROME C OXIDASE 1"/>
    <property type="match status" value="1"/>
</dbReference>
<reference evidence="9" key="1">
    <citation type="journal article" date="2020" name="mSystems">
        <title>Genome- and Community-Level Interaction Insights into Carbon Utilization and Element Cycling Functions of Hydrothermarchaeota in Hydrothermal Sediment.</title>
        <authorList>
            <person name="Zhou Z."/>
            <person name="Liu Y."/>
            <person name="Xu W."/>
            <person name="Pan J."/>
            <person name="Luo Z.H."/>
            <person name="Li M."/>
        </authorList>
    </citation>
    <scope>NUCLEOTIDE SEQUENCE [LARGE SCALE GENOMIC DNA]</scope>
    <source>
        <strain evidence="9">SpSt-1019</strain>
    </source>
</reference>